<dbReference type="CDD" id="cd18186">
    <property type="entry name" value="BTB_POZ_ZBTB_KLHL-like"/>
    <property type="match status" value="1"/>
</dbReference>
<dbReference type="EMBL" id="LSRX01000915">
    <property type="protein sequence ID" value="OLP86450.1"/>
    <property type="molecule type" value="Genomic_DNA"/>
</dbReference>
<dbReference type="InterPro" id="IPR000210">
    <property type="entry name" value="BTB/POZ_dom"/>
</dbReference>
<comment type="caution">
    <text evidence="3">The sequence shown here is derived from an EMBL/GenBank/DDBJ whole genome shotgun (WGS) entry which is preliminary data.</text>
</comment>
<dbReference type="Proteomes" id="UP000186817">
    <property type="component" value="Unassembled WGS sequence"/>
</dbReference>
<dbReference type="SUPFAM" id="SSF54695">
    <property type="entry name" value="POZ domain"/>
    <property type="match status" value="1"/>
</dbReference>
<dbReference type="Gene3D" id="3.30.710.10">
    <property type="entry name" value="Potassium Channel Kv1.1, Chain A"/>
    <property type="match status" value="1"/>
</dbReference>
<evidence type="ECO:0000259" key="2">
    <source>
        <dbReference type="PROSITE" id="PS50097"/>
    </source>
</evidence>
<dbReference type="PROSITE" id="PS50097">
    <property type="entry name" value="BTB"/>
    <property type="match status" value="1"/>
</dbReference>
<sequence>MWPSQPPVPFNSVELWEFLFLPSDGRGAMADATADSLRAEIEATKQQVQAERAKGHELRKEMVQAEERQRLRRELDKQRKTLAEEQDTNQWRTQYRRDVDEDRSGPAPRLLAQSSARRETLLIDRFDGETTNCSHRVAKGEYIWKITSMSWVRSMLEQEDLNYVQSKIFQVGGQDFEFAYNPDGGGRIALRYRIFVKVRGGDFVQWGETSTEVLEDEHGCKAFGPDVHDGSSDPAKMGIFGLTHEELLRSEWVEGDILTVKFVLEVRLEGDCESRPLSQGIDIPGPTMSQDNRALWEKGTCSDVEFVVQGYSIQAHSPVLCARSEVFQKQLTVGMQESMSKVVVIEDCDPATFRAFLQFLYTDTFPILTELMAQRLSPCEKTEGFSRIARLQALLAVSHKYEVTRLLRWCESQLCDQLSNSEVSGILCQAHLLEARHLEKACLAFIKEHMLDVIKLPAFAELMRQWPDIMLRIGLFSAGVPDMEAAAALDTFKGNQQTDHKRKREESE</sequence>
<feature type="compositionally biased region" description="Basic and acidic residues" evidence="1">
    <location>
        <begin position="95"/>
        <end position="104"/>
    </location>
</feature>
<name>A0A1Q9CU56_SYMMI</name>
<feature type="domain" description="BTB" evidence="2">
    <location>
        <begin position="302"/>
        <end position="369"/>
    </location>
</feature>
<dbReference type="OrthoDB" id="413675at2759"/>
<protein>
    <submittedName>
        <fullName evidence="3">BTB/POZ and MATH domain-containing protein 2</fullName>
    </submittedName>
</protein>
<dbReference type="CDD" id="cd14733">
    <property type="entry name" value="BACK"/>
    <property type="match status" value="1"/>
</dbReference>
<proteinExistence type="predicted"/>
<dbReference type="InterPro" id="IPR011333">
    <property type="entry name" value="SKP1/BTB/POZ_sf"/>
</dbReference>
<keyword evidence="4" id="KW-1185">Reference proteome</keyword>
<gene>
    <name evidence="3" type="primary">BPM2</name>
    <name evidence="3" type="ORF">AK812_SmicGene32436</name>
</gene>
<evidence type="ECO:0000313" key="3">
    <source>
        <dbReference type="EMBL" id="OLP86450.1"/>
    </source>
</evidence>
<accession>A0A1Q9CU56</accession>
<evidence type="ECO:0000256" key="1">
    <source>
        <dbReference type="SAM" id="MobiDB-lite"/>
    </source>
</evidence>
<reference evidence="3 4" key="1">
    <citation type="submission" date="2016-02" db="EMBL/GenBank/DDBJ databases">
        <title>Genome analysis of coral dinoflagellate symbionts highlights evolutionary adaptations to a symbiotic lifestyle.</title>
        <authorList>
            <person name="Aranda M."/>
            <person name="Li Y."/>
            <person name="Liew Y.J."/>
            <person name="Baumgarten S."/>
            <person name="Simakov O."/>
            <person name="Wilson M."/>
            <person name="Piel J."/>
            <person name="Ashoor H."/>
            <person name="Bougouffa S."/>
            <person name="Bajic V.B."/>
            <person name="Ryu T."/>
            <person name="Ravasi T."/>
            <person name="Bayer T."/>
            <person name="Micklem G."/>
            <person name="Kim H."/>
            <person name="Bhak J."/>
            <person name="Lajeunesse T.C."/>
            <person name="Voolstra C.R."/>
        </authorList>
    </citation>
    <scope>NUCLEOTIDE SEQUENCE [LARGE SCALE GENOMIC DNA]</scope>
    <source>
        <strain evidence="3 4">CCMP2467</strain>
    </source>
</reference>
<feature type="region of interest" description="Disordered" evidence="1">
    <location>
        <begin position="77"/>
        <end position="111"/>
    </location>
</feature>
<dbReference type="PANTHER" id="PTHR24413">
    <property type="entry name" value="SPECKLE-TYPE POZ PROTEIN"/>
    <property type="match status" value="1"/>
</dbReference>
<evidence type="ECO:0000313" key="4">
    <source>
        <dbReference type="Proteomes" id="UP000186817"/>
    </source>
</evidence>
<dbReference type="SMART" id="SM00225">
    <property type="entry name" value="BTB"/>
    <property type="match status" value="1"/>
</dbReference>
<organism evidence="3 4">
    <name type="scientific">Symbiodinium microadriaticum</name>
    <name type="common">Dinoflagellate</name>
    <name type="synonym">Zooxanthella microadriatica</name>
    <dbReference type="NCBI Taxonomy" id="2951"/>
    <lineage>
        <taxon>Eukaryota</taxon>
        <taxon>Sar</taxon>
        <taxon>Alveolata</taxon>
        <taxon>Dinophyceae</taxon>
        <taxon>Suessiales</taxon>
        <taxon>Symbiodiniaceae</taxon>
        <taxon>Symbiodinium</taxon>
    </lineage>
</organism>
<dbReference type="AlphaFoldDB" id="A0A1Q9CU56"/>
<dbReference type="Pfam" id="PF00651">
    <property type="entry name" value="BTB"/>
    <property type="match status" value="1"/>
</dbReference>